<keyword evidence="10 11" id="KW-0472">Membrane</keyword>
<feature type="transmembrane region" description="Helical" evidence="11">
    <location>
        <begin position="183"/>
        <end position="202"/>
    </location>
</feature>
<evidence type="ECO:0000259" key="13">
    <source>
        <dbReference type="PROSITE" id="PS50885"/>
    </source>
</evidence>
<keyword evidence="4" id="KW-0597">Phosphoprotein</keyword>
<evidence type="ECO:0000256" key="6">
    <source>
        <dbReference type="ARBA" id="ARBA00022692"/>
    </source>
</evidence>
<protein>
    <recommendedName>
        <fullName evidence="3">histidine kinase</fullName>
        <ecNumber evidence="3">2.7.13.3</ecNumber>
    </recommendedName>
</protein>
<dbReference type="CDD" id="cd00075">
    <property type="entry name" value="HATPase"/>
    <property type="match status" value="1"/>
</dbReference>
<dbReference type="InterPro" id="IPR003594">
    <property type="entry name" value="HATPase_dom"/>
</dbReference>
<dbReference type="InterPro" id="IPR004358">
    <property type="entry name" value="Sig_transdc_His_kin-like_C"/>
</dbReference>
<sequence length="481" mass="53493">MSAKVNGLRRLLRQMQIKLHQWQAIGVSYDPDFLSTTHFRQSITIVYLFMIVMLGCILGFSVLSESLLRSHVHDIIMNDIYNYAAKSRLKDSAGLSAHLRQEYPEPSDELPMVIVMADDGRLIYHNMPFVPAAGRCQMNVECLKGLLGVGGSDNVMGLAVRLEDGAILFRAYNIVPMLERVRTIPLVAGAGLFLVLMFCLLVSRHFSLRSLNSVRQIREALHRYSTGEQQVRMPVSPYGNDFDGLCVDINQNLERIDRLMTQVRSTAGHVAHELRTPLTHLQNRLYTLAERDDLSDGVRSEIDGASSDVQSVLTLFRNVMRIGEIESGRCVYQFDHFCAQQLLHDLAEYYQPLAEAHQCSLVVELSASIPMFGDRALVFQAMANLIENALKYAAGTGRITLGVHLYHGWLALCVRDHGPGIPPALYQAATERFERLGQAHTQSGYGLGLSLVKAIAELHGGKLALDSAEPGLAAYLCLNRS</sequence>
<feature type="domain" description="HAMP" evidence="13">
    <location>
        <begin position="208"/>
        <end position="261"/>
    </location>
</feature>
<evidence type="ECO:0000256" key="1">
    <source>
        <dbReference type="ARBA" id="ARBA00000085"/>
    </source>
</evidence>
<reference evidence="14 15" key="1">
    <citation type="submission" date="2009-06" db="EMBL/GenBank/DDBJ databases">
        <title>Complete sequence of Dickeya zeae Ech1591.</title>
        <authorList>
            <consortium name="US DOE Joint Genome Institute"/>
            <person name="Lucas S."/>
            <person name="Copeland A."/>
            <person name="Lapidus A."/>
            <person name="Glavina del Rio T."/>
            <person name="Tice H."/>
            <person name="Bruce D."/>
            <person name="Goodwin L."/>
            <person name="Pitluck S."/>
            <person name="Chertkov O."/>
            <person name="Brettin T."/>
            <person name="Detter J.C."/>
            <person name="Han C."/>
            <person name="Larimer F."/>
            <person name="Land M."/>
            <person name="Hauser L."/>
            <person name="Kyrpides N."/>
            <person name="Ovchinnikova G."/>
            <person name="Balakrishnan V."/>
            <person name="Glasner J."/>
            <person name="Perna N.T."/>
        </authorList>
    </citation>
    <scope>NUCLEOTIDE SEQUENCE [LARGE SCALE GENOMIC DNA]</scope>
    <source>
        <strain evidence="14 15">Ech1591</strain>
    </source>
</reference>
<evidence type="ECO:0000313" key="15">
    <source>
        <dbReference type="Proteomes" id="UP000002735"/>
    </source>
</evidence>
<keyword evidence="6 11" id="KW-0812">Transmembrane</keyword>
<evidence type="ECO:0000256" key="4">
    <source>
        <dbReference type="ARBA" id="ARBA00022553"/>
    </source>
</evidence>
<feature type="domain" description="Histidine kinase" evidence="12">
    <location>
        <begin position="269"/>
        <end position="481"/>
    </location>
</feature>
<dbReference type="PROSITE" id="PS50885">
    <property type="entry name" value="HAMP"/>
    <property type="match status" value="1"/>
</dbReference>
<comment type="catalytic activity">
    <reaction evidence="1">
        <text>ATP + protein L-histidine = ADP + protein N-phospho-L-histidine.</text>
        <dbReference type="EC" id="2.7.13.3"/>
    </reaction>
</comment>
<proteinExistence type="predicted"/>
<evidence type="ECO:0000256" key="3">
    <source>
        <dbReference type="ARBA" id="ARBA00012438"/>
    </source>
</evidence>
<evidence type="ECO:0000256" key="10">
    <source>
        <dbReference type="ARBA" id="ARBA00023136"/>
    </source>
</evidence>
<dbReference type="InterPro" id="IPR003660">
    <property type="entry name" value="HAMP_dom"/>
</dbReference>
<evidence type="ECO:0000256" key="9">
    <source>
        <dbReference type="ARBA" id="ARBA00023012"/>
    </source>
</evidence>
<evidence type="ECO:0000259" key="12">
    <source>
        <dbReference type="PROSITE" id="PS50109"/>
    </source>
</evidence>
<keyword evidence="5" id="KW-0808">Transferase</keyword>
<dbReference type="Gene3D" id="1.10.287.130">
    <property type="match status" value="1"/>
</dbReference>
<comment type="subcellular location">
    <subcellularLocation>
        <location evidence="2">Membrane</location>
    </subcellularLocation>
</comment>
<keyword evidence="8 11" id="KW-1133">Transmembrane helix</keyword>
<dbReference type="GeneID" id="45080124"/>
<feature type="transmembrane region" description="Helical" evidence="11">
    <location>
        <begin position="45"/>
        <end position="63"/>
    </location>
</feature>
<dbReference type="Pfam" id="PF02518">
    <property type="entry name" value="HATPase_c"/>
    <property type="match status" value="1"/>
</dbReference>
<dbReference type="InterPro" id="IPR003661">
    <property type="entry name" value="HisK_dim/P_dom"/>
</dbReference>
<dbReference type="AlphaFoldDB" id="C6CHI3"/>
<dbReference type="Proteomes" id="UP000002735">
    <property type="component" value="Chromosome"/>
</dbReference>
<dbReference type="PRINTS" id="PR00344">
    <property type="entry name" value="BCTRLSENSOR"/>
</dbReference>
<dbReference type="InterPro" id="IPR036097">
    <property type="entry name" value="HisK_dim/P_sf"/>
</dbReference>
<dbReference type="RefSeq" id="WP_012769750.1">
    <property type="nucleotide sequence ID" value="NC_012912.1"/>
</dbReference>
<dbReference type="GO" id="GO:0000155">
    <property type="term" value="F:phosphorelay sensor kinase activity"/>
    <property type="evidence" value="ECO:0007669"/>
    <property type="project" value="InterPro"/>
</dbReference>
<dbReference type="PROSITE" id="PS50109">
    <property type="entry name" value="HIS_KIN"/>
    <property type="match status" value="1"/>
</dbReference>
<name>C6CHI3_DICC1</name>
<dbReference type="SUPFAM" id="SSF47384">
    <property type="entry name" value="Homodimeric domain of signal transducing histidine kinase"/>
    <property type="match status" value="1"/>
</dbReference>
<dbReference type="PANTHER" id="PTHR45436">
    <property type="entry name" value="SENSOR HISTIDINE KINASE YKOH"/>
    <property type="match status" value="1"/>
</dbReference>
<dbReference type="SMART" id="SM00388">
    <property type="entry name" value="HisKA"/>
    <property type="match status" value="1"/>
</dbReference>
<dbReference type="PANTHER" id="PTHR45436:SF8">
    <property type="entry name" value="HISTIDINE KINASE"/>
    <property type="match status" value="1"/>
</dbReference>
<evidence type="ECO:0000256" key="7">
    <source>
        <dbReference type="ARBA" id="ARBA00022777"/>
    </source>
</evidence>
<evidence type="ECO:0000256" key="8">
    <source>
        <dbReference type="ARBA" id="ARBA00022989"/>
    </source>
</evidence>
<dbReference type="HOGENOM" id="CLU_000445_89_6_6"/>
<dbReference type="SMART" id="SM00387">
    <property type="entry name" value="HATPase_c"/>
    <property type="match status" value="1"/>
</dbReference>
<accession>C6CHI3</accession>
<dbReference type="GO" id="GO:0005886">
    <property type="term" value="C:plasma membrane"/>
    <property type="evidence" value="ECO:0007669"/>
    <property type="project" value="TreeGrafter"/>
</dbReference>
<dbReference type="EC" id="2.7.13.3" evidence="3"/>
<dbReference type="EMBL" id="CP001655">
    <property type="protein sequence ID" value="ACT06884.1"/>
    <property type="molecule type" value="Genomic_DNA"/>
</dbReference>
<dbReference type="KEGG" id="dze:Dd1591_2038"/>
<dbReference type="InterPro" id="IPR005467">
    <property type="entry name" value="His_kinase_dom"/>
</dbReference>
<dbReference type="eggNOG" id="COG2205">
    <property type="taxonomic scope" value="Bacteria"/>
</dbReference>
<dbReference type="CDD" id="cd00082">
    <property type="entry name" value="HisKA"/>
    <property type="match status" value="1"/>
</dbReference>
<dbReference type="InterPro" id="IPR050428">
    <property type="entry name" value="TCS_sensor_his_kinase"/>
</dbReference>
<keyword evidence="9" id="KW-0902">Two-component regulatory system</keyword>
<evidence type="ECO:0000256" key="5">
    <source>
        <dbReference type="ARBA" id="ARBA00022679"/>
    </source>
</evidence>
<dbReference type="STRING" id="561229.Dd1591_2038"/>
<dbReference type="SUPFAM" id="SSF55874">
    <property type="entry name" value="ATPase domain of HSP90 chaperone/DNA topoisomerase II/histidine kinase"/>
    <property type="match status" value="1"/>
</dbReference>
<keyword evidence="7 14" id="KW-0418">Kinase</keyword>
<dbReference type="InterPro" id="IPR036890">
    <property type="entry name" value="HATPase_C_sf"/>
</dbReference>
<evidence type="ECO:0000313" key="14">
    <source>
        <dbReference type="EMBL" id="ACT06884.1"/>
    </source>
</evidence>
<organism evidence="14 15">
    <name type="scientific">Dickeya chrysanthemi (strain Ech1591)</name>
    <name type="common">Dickeya zeae (strain Ech1591)</name>
    <dbReference type="NCBI Taxonomy" id="561229"/>
    <lineage>
        <taxon>Bacteria</taxon>
        <taxon>Pseudomonadati</taxon>
        <taxon>Pseudomonadota</taxon>
        <taxon>Gammaproteobacteria</taxon>
        <taxon>Enterobacterales</taxon>
        <taxon>Pectobacteriaceae</taxon>
        <taxon>Dickeya</taxon>
    </lineage>
</organism>
<evidence type="ECO:0000256" key="2">
    <source>
        <dbReference type="ARBA" id="ARBA00004370"/>
    </source>
</evidence>
<evidence type="ECO:0000256" key="11">
    <source>
        <dbReference type="SAM" id="Phobius"/>
    </source>
</evidence>
<gene>
    <name evidence="14" type="ordered locus">Dd1591_2038</name>
</gene>
<dbReference type="Gene3D" id="3.30.565.10">
    <property type="entry name" value="Histidine kinase-like ATPase, C-terminal domain"/>
    <property type="match status" value="1"/>
</dbReference>